<proteinExistence type="predicted"/>
<dbReference type="EMBL" id="CP144745">
    <property type="protein sequence ID" value="WVZ52654.1"/>
    <property type="molecule type" value="Genomic_DNA"/>
</dbReference>
<dbReference type="Pfam" id="PF13963">
    <property type="entry name" value="Transpos_assoc"/>
    <property type="match status" value="1"/>
</dbReference>
<feature type="domain" description="Transposase-associated" evidence="2">
    <location>
        <begin position="169"/>
        <end position="221"/>
    </location>
</feature>
<evidence type="ECO:0000259" key="2">
    <source>
        <dbReference type="Pfam" id="PF13963"/>
    </source>
</evidence>
<evidence type="ECO:0000313" key="3">
    <source>
        <dbReference type="EMBL" id="WVZ52654.1"/>
    </source>
</evidence>
<feature type="region of interest" description="Disordered" evidence="1">
    <location>
        <begin position="1"/>
        <end position="40"/>
    </location>
</feature>
<evidence type="ECO:0000313" key="4">
    <source>
        <dbReference type="Proteomes" id="UP001341281"/>
    </source>
</evidence>
<gene>
    <name evidence="3" type="ORF">U9M48_003693</name>
</gene>
<accession>A0AAQ3PU02</accession>
<keyword evidence="4" id="KW-1185">Reference proteome</keyword>
<evidence type="ECO:0000256" key="1">
    <source>
        <dbReference type="SAM" id="MobiDB-lite"/>
    </source>
</evidence>
<dbReference type="InterPro" id="IPR029480">
    <property type="entry name" value="Transpos_assoc"/>
</dbReference>
<reference evidence="3 4" key="1">
    <citation type="submission" date="2024-02" db="EMBL/GenBank/DDBJ databases">
        <title>High-quality chromosome-scale genome assembly of Pensacola bahiagrass (Paspalum notatum Flugge var. saurae).</title>
        <authorList>
            <person name="Vega J.M."/>
            <person name="Podio M."/>
            <person name="Orjuela J."/>
            <person name="Siena L.A."/>
            <person name="Pessino S.C."/>
            <person name="Combes M.C."/>
            <person name="Mariac C."/>
            <person name="Albertini E."/>
            <person name="Pupilli F."/>
            <person name="Ortiz J.P.A."/>
            <person name="Leblanc O."/>
        </authorList>
    </citation>
    <scope>NUCLEOTIDE SEQUENCE [LARGE SCALE GENOMIC DNA]</scope>
    <source>
        <strain evidence="3">R1</strain>
        <tissue evidence="3">Leaf</tissue>
    </source>
</reference>
<sequence length="536" mass="60075">MGAASSPPSPICSLPPNLHRAARNKGSSPAPAGQGGEPSPALLFALRRPALQPAARRPCSCSVAAAADQRQHRSRLLRSGQWLPSPRAAQQPRSAWWLPSPHTAVPWDLVPSRQQRPSWHSGTVLHHPVACACVLLPQLGAGGRLVPSGGIRGHPHCGGRSGLSPLMDRSWINTRLFGKAHLDGVSDFMKHVYERFDEDAEILCPCRKCLNQFSKHKGQIYHGEGSRTEIIESASHQDEQFGSNVNVGMDEDGDDLVDRLPNMVHELFNVESEDQGKKAMFAMLRDEARTLSWFSLHKIFFVVKLLHIKSFYRISNAAFNALLRLLSLAFPECCIPASYHEAKKLIRALGLGYVSIHVCPNNCILFRKCYKDYNECPVCGASRWKCANGSKRIPQKVLRHFPIIPRLRRFFSSKKLSKHFDNKYGWFAQDPRNIRLGLAIDGFNLFGKMSASYSMWPVFLIPYNFPPWECMEQSNFMMALLIPGKECPGKDIDVFLEPLVEELLELWKGVPTIDALSGKSFDLHAAVIWCIHDYPL</sequence>
<name>A0AAQ3PU02_PASNO</name>
<dbReference type="Pfam" id="PF02992">
    <property type="entry name" value="Transposase_21"/>
    <property type="match status" value="1"/>
</dbReference>
<dbReference type="Proteomes" id="UP001341281">
    <property type="component" value="Chromosome 01"/>
</dbReference>
<dbReference type="PANTHER" id="PTHR10775:SF185">
    <property type="entry name" value="OS08G0208400 PROTEIN"/>
    <property type="match status" value="1"/>
</dbReference>
<dbReference type="InterPro" id="IPR004242">
    <property type="entry name" value="Transposase_21"/>
</dbReference>
<protein>
    <recommendedName>
        <fullName evidence="2">Transposase-associated domain-containing protein</fullName>
    </recommendedName>
</protein>
<organism evidence="3 4">
    <name type="scientific">Paspalum notatum var. saurae</name>
    <dbReference type="NCBI Taxonomy" id="547442"/>
    <lineage>
        <taxon>Eukaryota</taxon>
        <taxon>Viridiplantae</taxon>
        <taxon>Streptophyta</taxon>
        <taxon>Embryophyta</taxon>
        <taxon>Tracheophyta</taxon>
        <taxon>Spermatophyta</taxon>
        <taxon>Magnoliopsida</taxon>
        <taxon>Liliopsida</taxon>
        <taxon>Poales</taxon>
        <taxon>Poaceae</taxon>
        <taxon>PACMAD clade</taxon>
        <taxon>Panicoideae</taxon>
        <taxon>Andropogonodae</taxon>
        <taxon>Paspaleae</taxon>
        <taxon>Paspalinae</taxon>
        <taxon>Paspalum</taxon>
    </lineage>
</organism>
<dbReference type="AlphaFoldDB" id="A0AAQ3PU02"/>
<dbReference type="PANTHER" id="PTHR10775">
    <property type="entry name" value="OS08G0208400 PROTEIN"/>
    <property type="match status" value="1"/>
</dbReference>